<feature type="compositionally biased region" description="Polar residues" evidence="1">
    <location>
        <begin position="122"/>
        <end position="138"/>
    </location>
</feature>
<dbReference type="Proteomes" id="UP000799779">
    <property type="component" value="Unassembled WGS sequence"/>
</dbReference>
<evidence type="ECO:0000256" key="1">
    <source>
        <dbReference type="SAM" id="MobiDB-lite"/>
    </source>
</evidence>
<reference evidence="2" key="1">
    <citation type="journal article" date="2020" name="Stud. Mycol.">
        <title>101 Dothideomycetes genomes: a test case for predicting lifestyles and emergence of pathogens.</title>
        <authorList>
            <person name="Haridas S."/>
            <person name="Albert R."/>
            <person name="Binder M."/>
            <person name="Bloem J."/>
            <person name="Labutti K."/>
            <person name="Salamov A."/>
            <person name="Andreopoulos B."/>
            <person name="Baker S."/>
            <person name="Barry K."/>
            <person name="Bills G."/>
            <person name="Bluhm B."/>
            <person name="Cannon C."/>
            <person name="Castanera R."/>
            <person name="Culley D."/>
            <person name="Daum C."/>
            <person name="Ezra D."/>
            <person name="Gonzalez J."/>
            <person name="Henrissat B."/>
            <person name="Kuo A."/>
            <person name="Liang C."/>
            <person name="Lipzen A."/>
            <person name="Lutzoni F."/>
            <person name="Magnuson J."/>
            <person name="Mondo S."/>
            <person name="Nolan M."/>
            <person name="Ohm R."/>
            <person name="Pangilinan J."/>
            <person name="Park H.-J."/>
            <person name="Ramirez L."/>
            <person name="Alfaro M."/>
            <person name="Sun H."/>
            <person name="Tritt A."/>
            <person name="Yoshinaga Y."/>
            <person name="Zwiers L.-H."/>
            <person name="Turgeon B."/>
            <person name="Goodwin S."/>
            <person name="Spatafora J."/>
            <person name="Crous P."/>
            <person name="Grigoriev I."/>
        </authorList>
    </citation>
    <scope>NUCLEOTIDE SEQUENCE</scope>
    <source>
        <strain evidence="2">CBS 123094</strain>
    </source>
</reference>
<organism evidence="2 3">
    <name type="scientific">Amniculicola lignicola CBS 123094</name>
    <dbReference type="NCBI Taxonomy" id="1392246"/>
    <lineage>
        <taxon>Eukaryota</taxon>
        <taxon>Fungi</taxon>
        <taxon>Dikarya</taxon>
        <taxon>Ascomycota</taxon>
        <taxon>Pezizomycotina</taxon>
        <taxon>Dothideomycetes</taxon>
        <taxon>Pleosporomycetidae</taxon>
        <taxon>Pleosporales</taxon>
        <taxon>Amniculicolaceae</taxon>
        <taxon>Amniculicola</taxon>
    </lineage>
</organism>
<proteinExistence type="predicted"/>
<accession>A0A6A5WIT0</accession>
<name>A0A6A5WIT0_9PLEO</name>
<feature type="compositionally biased region" description="Low complexity" evidence="1">
    <location>
        <begin position="102"/>
        <end position="117"/>
    </location>
</feature>
<dbReference type="EMBL" id="ML977611">
    <property type="protein sequence ID" value="KAF1997576.1"/>
    <property type="molecule type" value="Genomic_DNA"/>
</dbReference>
<feature type="region of interest" description="Disordered" evidence="1">
    <location>
        <begin position="93"/>
        <end position="152"/>
    </location>
</feature>
<dbReference type="OrthoDB" id="3641178at2759"/>
<gene>
    <name evidence="2" type="ORF">P154DRAFT_274829</name>
</gene>
<keyword evidence="3" id="KW-1185">Reference proteome</keyword>
<protein>
    <submittedName>
        <fullName evidence="2">Uncharacterized protein</fullName>
    </submittedName>
</protein>
<sequence length="291" mass="32620">MASDAAYRGMRAEIPEIKQLFQTRHYIQCASLCGRLLTNSNEIDPVHQAYLHFFLALSHDAIAREASIRNRRGELDVAEKHFLAAIAALSRSSSPKQEEAVQSHSPTSSHSSQDFSPRGASDANSMHSDHSASTNATSFAGDDDEEEPFEYDSEAGEFNYSSRFRTILDDFPKVPKSVKRRPSPIITCRPSRTPSIHEVKFSADMYAFQRMVETHLAAVRELKDACPAPSVRFAALPNSRPASFSMKSNRASVHDEAEKEIIRAQRRSMVFRPRFDPTSVQKLCEEVLSEL</sequence>
<evidence type="ECO:0000313" key="3">
    <source>
        <dbReference type="Proteomes" id="UP000799779"/>
    </source>
</evidence>
<dbReference type="AlphaFoldDB" id="A0A6A5WIT0"/>
<feature type="compositionally biased region" description="Acidic residues" evidence="1">
    <location>
        <begin position="141"/>
        <end position="152"/>
    </location>
</feature>
<evidence type="ECO:0000313" key="2">
    <source>
        <dbReference type="EMBL" id="KAF1997576.1"/>
    </source>
</evidence>